<proteinExistence type="predicted"/>
<sequence length="346" mass="40317">MSCSKPLPPFTYDLLCYLNRDQLERFSIVCRPLKNLIDRYFHSKPYRVFDALIIRGGSYALRHKGIQWHPKRDDYSAQQFLACSSLYTVKVIEVYYNEKDEEEIDLNSWPEFLEQPGVKPVVVLHYYHRENIAFIIDRLSQFYRNINVAAMPEAGSQARNGQIFFYDAEEAVEYRKNRTGCSETLLKIIETTIREKNPYAKGYMNMKEEIEKQKQEAHNKGEPEKEVKLLFGVNPSTDDRTHNAPVVNEVAAVFVPTGEGDIPECDFVVHERGKEYRRIAHLSGLAEPFLYPLLKPLGEEGWDPNMRKLKPKNSKRKSKENPDSEDKKLSIGDYYKYWQTIPTVDS</sequence>
<evidence type="ECO:0000256" key="1">
    <source>
        <dbReference type="SAM" id="MobiDB-lite"/>
    </source>
</evidence>
<organism evidence="2 3">
    <name type="scientific">Ditylenchus destructor</name>
    <dbReference type="NCBI Taxonomy" id="166010"/>
    <lineage>
        <taxon>Eukaryota</taxon>
        <taxon>Metazoa</taxon>
        <taxon>Ecdysozoa</taxon>
        <taxon>Nematoda</taxon>
        <taxon>Chromadorea</taxon>
        <taxon>Rhabditida</taxon>
        <taxon>Tylenchina</taxon>
        <taxon>Tylenchomorpha</taxon>
        <taxon>Sphaerularioidea</taxon>
        <taxon>Anguinidae</taxon>
        <taxon>Anguininae</taxon>
        <taxon>Ditylenchus</taxon>
    </lineage>
</organism>
<feature type="region of interest" description="Disordered" evidence="1">
    <location>
        <begin position="302"/>
        <end position="328"/>
    </location>
</feature>
<protein>
    <recommendedName>
        <fullName evidence="4">F-box domain-containing protein</fullName>
    </recommendedName>
</protein>
<gene>
    <name evidence="2" type="ORF">DdX_22170</name>
</gene>
<evidence type="ECO:0000313" key="2">
    <source>
        <dbReference type="EMBL" id="KAI1690996.1"/>
    </source>
</evidence>
<accession>A0AAD4MER2</accession>
<comment type="caution">
    <text evidence="2">The sequence shown here is derived from an EMBL/GenBank/DDBJ whole genome shotgun (WGS) entry which is preliminary data.</text>
</comment>
<evidence type="ECO:0000313" key="3">
    <source>
        <dbReference type="Proteomes" id="UP001201812"/>
    </source>
</evidence>
<keyword evidence="3" id="KW-1185">Reference proteome</keyword>
<dbReference type="Proteomes" id="UP001201812">
    <property type="component" value="Unassembled WGS sequence"/>
</dbReference>
<reference evidence="2" key="1">
    <citation type="submission" date="2022-01" db="EMBL/GenBank/DDBJ databases">
        <title>Genome Sequence Resource for Two Populations of Ditylenchus destructor, the Migratory Endoparasitic Phytonematode.</title>
        <authorList>
            <person name="Zhang H."/>
            <person name="Lin R."/>
            <person name="Xie B."/>
        </authorList>
    </citation>
    <scope>NUCLEOTIDE SEQUENCE</scope>
    <source>
        <strain evidence="2">BazhouSP</strain>
    </source>
</reference>
<dbReference type="PANTHER" id="PTHR45786">
    <property type="entry name" value="DNA BINDING PROTEIN-LIKE"/>
    <property type="match status" value="1"/>
</dbReference>
<dbReference type="EMBL" id="JAKKPZ010001026">
    <property type="protein sequence ID" value="KAI1690996.1"/>
    <property type="molecule type" value="Genomic_DNA"/>
</dbReference>
<dbReference type="PANTHER" id="PTHR45786:SF74">
    <property type="entry name" value="ATP-DEPENDENT DNA HELICASE"/>
    <property type="match status" value="1"/>
</dbReference>
<evidence type="ECO:0008006" key="4">
    <source>
        <dbReference type="Google" id="ProtNLM"/>
    </source>
</evidence>
<feature type="compositionally biased region" description="Basic and acidic residues" evidence="1">
    <location>
        <begin position="319"/>
        <end position="328"/>
    </location>
</feature>
<dbReference type="AlphaFoldDB" id="A0AAD4MER2"/>
<name>A0AAD4MER2_9BILA</name>
<feature type="compositionally biased region" description="Basic residues" evidence="1">
    <location>
        <begin position="307"/>
        <end position="318"/>
    </location>
</feature>